<gene>
    <name evidence="4" type="ORF">LR394_31635</name>
</gene>
<dbReference type="GO" id="GO:0016757">
    <property type="term" value="F:glycosyltransferase activity"/>
    <property type="evidence" value="ECO:0007669"/>
    <property type="project" value="UniProtKB-KW"/>
</dbReference>
<dbReference type="CDD" id="cd03801">
    <property type="entry name" value="GT4_PimA-like"/>
    <property type="match status" value="1"/>
</dbReference>
<keyword evidence="2" id="KW-0808">Transferase</keyword>
<evidence type="ECO:0000259" key="3">
    <source>
        <dbReference type="Pfam" id="PF13439"/>
    </source>
</evidence>
<evidence type="ECO:0000313" key="4">
    <source>
        <dbReference type="EMBL" id="MCD5315458.1"/>
    </source>
</evidence>
<reference evidence="4" key="1">
    <citation type="submission" date="2021-11" db="EMBL/GenBank/DDBJ databases">
        <title>Streptomyces corallinus and Kineosporia corallina sp. nov., two new coral-derived marine actinobacteria.</title>
        <authorList>
            <person name="Buangrab K."/>
            <person name="Sutthacheep M."/>
            <person name="Yeemin T."/>
            <person name="Harunari E."/>
            <person name="Igarashi Y."/>
            <person name="Sripreechasak P."/>
            <person name="Kanchanasin P."/>
            <person name="Tanasupawat S."/>
            <person name="Phongsopitanun W."/>
        </authorList>
    </citation>
    <scope>NUCLEOTIDE SEQUENCE</scope>
    <source>
        <strain evidence="4">JCM 31032</strain>
    </source>
</reference>
<dbReference type="PANTHER" id="PTHR12526:SF510">
    <property type="entry name" value="D-INOSITOL 3-PHOSPHATE GLYCOSYLTRANSFERASE"/>
    <property type="match status" value="1"/>
</dbReference>
<dbReference type="AlphaFoldDB" id="A0A9X1NJS6"/>
<evidence type="ECO:0000313" key="5">
    <source>
        <dbReference type="Proteomes" id="UP001138997"/>
    </source>
</evidence>
<feature type="domain" description="Glycosyltransferase subfamily 4-like N-terminal" evidence="3">
    <location>
        <begin position="32"/>
        <end position="201"/>
    </location>
</feature>
<dbReference type="EMBL" id="JAJOMB010000022">
    <property type="protein sequence ID" value="MCD5315458.1"/>
    <property type="molecule type" value="Genomic_DNA"/>
</dbReference>
<keyword evidence="1" id="KW-0328">Glycosyltransferase</keyword>
<accession>A0A9X1NJS6</accession>
<dbReference type="Pfam" id="PF13692">
    <property type="entry name" value="Glyco_trans_1_4"/>
    <property type="match status" value="1"/>
</dbReference>
<name>A0A9X1NJS6_9ACTN</name>
<proteinExistence type="predicted"/>
<dbReference type="SUPFAM" id="SSF53756">
    <property type="entry name" value="UDP-Glycosyltransferase/glycogen phosphorylase"/>
    <property type="match status" value="1"/>
</dbReference>
<organism evidence="4 5">
    <name type="scientific">Kineosporia babensis</name>
    <dbReference type="NCBI Taxonomy" id="499548"/>
    <lineage>
        <taxon>Bacteria</taxon>
        <taxon>Bacillati</taxon>
        <taxon>Actinomycetota</taxon>
        <taxon>Actinomycetes</taxon>
        <taxon>Kineosporiales</taxon>
        <taxon>Kineosporiaceae</taxon>
        <taxon>Kineosporia</taxon>
    </lineage>
</organism>
<dbReference type="PANTHER" id="PTHR12526">
    <property type="entry name" value="GLYCOSYLTRANSFERASE"/>
    <property type="match status" value="1"/>
</dbReference>
<comment type="caution">
    <text evidence="4">The sequence shown here is derived from an EMBL/GenBank/DDBJ whole genome shotgun (WGS) entry which is preliminary data.</text>
</comment>
<dbReference type="Gene3D" id="3.40.50.2000">
    <property type="entry name" value="Glycogen Phosphorylase B"/>
    <property type="match status" value="2"/>
</dbReference>
<dbReference type="Pfam" id="PF13439">
    <property type="entry name" value="Glyco_transf_4"/>
    <property type="match status" value="1"/>
</dbReference>
<dbReference type="Proteomes" id="UP001138997">
    <property type="component" value="Unassembled WGS sequence"/>
</dbReference>
<keyword evidence="5" id="KW-1185">Reference proteome</keyword>
<evidence type="ECO:0000256" key="1">
    <source>
        <dbReference type="ARBA" id="ARBA00022676"/>
    </source>
</evidence>
<sequence>MTSFLVSSGQRPAPTPGGLRIAVVGPSHPFKGGVAAHTTQTAHALAAAGHDVQLVSWSRLYPHALYPGEQAVPDGGPDLPPYPNTVRPLRWDRPNTWWSTGKALREVDLVIVVVVVPIQVPSLLTLIRSIRMSSRGRKIGSPKPRIVAIAHNVVPHETHPGGEMLIRQMLRSVDGIVVHSAEQARLAHELGLDRRPVVTVPLAPHLPGGLPDPAGRHLAATRPIREEGDPLRVLTLGMVREYKGYDLLLEAAKGVPEVTVTVAGEQWGQAGERVRELAADPALAGRVNVRAGYIAGIDIPALLAEHDVLALPYRHATASQNVLLGHAHGLPVLATSVGTFGDDVKDGVDGLLVPPADVPALVTALKRLTATGELMRLRAGLPDIDLAGPWARYVDALTGVTPVESRR</sequence>
<protein>
    <submittedName>
        <fullName evidence="4">Glycosyltransferase family 4 protein</fullName>
    </submittedName>
</protein>
<dbReference type="RefSeq" id="WP_231448279.1">
    <property type="nucleotide sequence ID" value="NZ_JAJOMB010000022.1"/>
</dbReference>
<dbReference type="InterPro" id="IPR028098">
    <property type="entry name" value="Glyco_trans_4-like_N"/>
</dbReference>
<evidence type="ECO:0000256" key="2">
    <source>
        <dbReference type="ARBA" id="ARBA00022679"/>
    </source>
</evidence>